<reference evidence="1" key="5">
    <citation type="submission" date="2025-09" db="UniProtKB">
        <authorList>
            <consortium name="Ensembl"/>
        </authorList>
    </citation>
    <scope>IDENTIFICATION</scope>
</reference>
<dbReference type="GeneTree" id="ENSGT00940000153190"/>
<organism evidence="1 2">
    <name type="scientific">Rhinolophus ferrumequinum</name>
    <name type="common">Greater horseshoe bat</name>
    <dbReference type="NCBI Taxonomy" id="59479"/>
    <lineage>
        <taxon>Eukaryota</taxon>
        <taxon>Metazoa</taxon>
        <taxon>Chordata</taxon>
        <taxon>Craniata</taxon>
        <taxon>Vertebrata</taxon>
        <taxon>Euteleostomi</taxon>
        <taxon>Mammalia</taxon>
        <taxon>Eutheria</taxon>
        <taxon>Laurasiatheria</taxon>
        <taxon>Chiroptera</taxon>
        <taxon>Yinpterochiroptera</taxon>
        <taxon>Rhinolophoidea</taxon>
        <taxon>Rhinolophidae</taxon>
        <taxon>Rhinolophinae</taxon>
        <taxon>Rhinolophus</taxon>
    </lineage>
</organism>
<name>A0A671G286_RHIFE</name>
<keyword evidence="2" id="KW-1185">Reference proteome</keyword>
<dbReference type="Ensembl" id="ENSRFET00010031536.1">
    <property type="protein sequence ID" value="ENSRFEP00010029052.1"/>
    <property type="gene ID" value="ENSRFEG00010019047.1"/>
</dbReference>
<dbReference type="AlphaFoldDB" id="A0A671G286"/>
<reference evidence="2" key="3">
    <citation type="submission" date="2018-12" db="EMBL/GenBank/DDBJ databases">
        <title>G10K-VGP greater horseshoe bat female genome, primary haplotype.</title>
        <authorList>
            <person name="Teeling E."/>
            <person name="Myers G."/>
            <person name="Vernes S."/>
            <person name="Pippel M."/>
            <person name="Winkler S."/>
            <person name="Fedrigo O."/>
            <person name="Rhie A."/>
            <person name="Koren S."/>
            <person name="Phillippy A."/>
            <person name="Lewin H."/>
            <person name="Damas J."/>
            <person name="Howe K."/>
            <person name="Mountcastle J."/>
            <person name="Jarvis E.D."/>
        </authorList>
    </citation>
    <scope>NUCLEOTIDE SEQUENCE [LARGE SCALE GENOMIC DNA]</scope>
</reference>
<sequence length="51" mass="5352">MENQAHNTVGLQPEPSPICLSSLNDCARSLENASVSLKENKALGVPSNLSS</sequence>
<evidence type="ECO:0000313" key="1">
    <source>
        <dbReference type="Ensembl" id="ENSRFEP00010029052.1"/>
    </source>
</evidence>
<proteinExistence type="predicted"/>
<gene>
    <name evidence="1" type="primary">DEUP1</name>
</gene>
<reference evidence="1 2" key="1">
    <citation type="journal article" date="2015" name="Annu Rev Anim Biosci">
        <title>The Genome 10K Project: a way forward.</title>
        <authorList>
            <person name="Koepfli K.P."/>
            <person name="Paten B."/>
            <person name="O'Brien S.J."/>
            <person name="Koepfli K.P."/>
            <person name="Paten B."/>
            <person name="Antunes A."/>
            <person name="Belov K."/>
            <person name="Bustamante C."/>
            <person name="Castoe T.A."/>
            <person name="Clawson H."/>
            <person name="Crawford A.J."/>
            <person name="Diekhans M."/>
            <person name="Distel D."/>
            <person name="Durbin R."/>
            <person name="Earl D."/>
            <person name="Fujita M.K."/>
            <person name="Gamble T."/>
            <person name="Georges A."/>
            <person name="Gemmell N."/>
            <person name="Gilbert M.T."/>
            <person name="Graves J.M."/>
            <person name="Green R.E."/>
            <person name="Hickey G."/>
            <person name="Jarvis E.D."/>
            <person name="Johnson W."/>
            <person name="Komissarov A."/>
            <person name="Korf I."/>
            <person name="Kuhn R."/>
            <person name="Larkin D.M."/>
            <person name="Lewin H."/>
            <person name="Lopez J.V."/>
            <person name="Ma J."/>
            <person name="Marques-Bonet T."/>
            <person name="Miller W."/>
            <person name="Murphy R."/>
            <person name="Pevzner P."/>
            <person name="Shapiro B."/>
            <person name="Steiner C."/>
            <person name="Tamazian G."/>
            <person name="Venkatesh B."/>
            <person name="Wang J."/>
            <person name="Wayne R."/>
            <person name="Wiley E."/>
            <person name="Yang H."/>
            <person name="Zhang G."/>
            <person name="Haussler D."/>
            <person name="Ryder O."/>
            <person name="O'Brien S.J."/>
        </authorList>
    </citation>
    <scope>NUCLEOTIDE SEQUENCE</scope>
</reference>
<protein>
    <submittedName>
        <fullName evidence="1">Deuterosome assembly protein 1</fullName>
    </submittedName>
</protein>
<reference evidence="1 2" key="2">
    <citation type="journal article" date="2018" name="Annu Rev Anim Biosci">
        <title>Bat Biology, Genomes, and the Bat1K Project: To Generate Chromosome-Level Genomes for All Living Bat Species.</title>
        <authorList>
            <person name="Teeling E.C."/>
            <person name="Vernes S.C."/>
            <person name="Davalos L.M."/>
            <person name="Ray D.A."/>
            <person name="Gilbert M.T.P."/>
            <person name="Myers E."/>
        </authorList>
    </citation>
    <scope>NUCLEOTIDE SEQUENCE</scope>
</reference>
<reference evidence="1" key="4">
    <citation type="submission" date="2025-08" db="UniProtKB">
        <authorList>
            <consortium name="Ensembl"/>
        </authorList>
    </citation>
    <scope>IDENTIFICATION</scope>
</reference>
<accession>A0A671G286</accession>
<dbReference type="Proteomes" id="UP000472240">
    <property type="component" value="Chromosome 11"/>
</dbReference>
<evidence type="ECO:0000313" key="2">
    <source>
        <dbReference type="Proteomes" id="UP000472240"/>
    </source>
</evidence>